<gene>
    <name evidence="2" type="ORF">BPOR_0175g00010</name>
</gene>
<dbReference type="Proteomes" id="UP000297280">
    <property type="component" value="Unassembled WGS sequence"/>
</dbReference>
<feature type="region of interest" description="Disordered" evidence="1">
    <location>
        <begin position="46"/>
        <end position="73"/>
    </location>
</feature>
<keyword evidence="3" id="KW-1185">Reference proteome</keyword>
<protein>
    <submittedName>
        <fullName evidence="2">Uncharacterized protein</fullName>
    </submittedName>
</protein>
<evidence type="ECO:0000313" key="2">
    <source>
        <dbReference type="EMBL" id="TGO88227.1"/>
    </source>
</evidence>
<accession>A0A4Z1KUN8</accession>
<evidence type="ECO:0000313" key="3">
    <source>
        <dbReference type="Proteomes" id="UP000297280"/>
    </source>
</evidence>
<feature type="compositionally biased region" description="Basic residues" evidence="1">
    <location>
        <begin position="1"/>
        <end position="17"/>
    </location>
</feature>
<reference evidence="2 3" key="1">
    <citation type="submission" date="2017-12" db="EMBL/GenBank/DDBJ databases">
        <title>Comparative genomics of Botrytis spp.</title>
        <authorList>
            <person name="Valero-Jimenez C.A."/>
            <person name="Tapia P."/>
            <person name="Veloso J."/>
            <person name="Silva-Moreno E."/>
            <person name="Staats M."/>
            <person name="Valdes J.H."/>
            <person name="Van Kan J.A.L."/>
        </authorList>
    </citation>
    <scope>NUCLEOTIDE SEQUENCE [LARGE SCALE GENOMIC DNA]</scope>
    <source>
        <strain evidence="2 3">MUCL3349</strain>
    </source>
</reference>
<comment type="caution">
    <text evidence="2">The sequence shown here is derived from an EMBL/GenBank/DDBJ whole genome shotgun (WGS) entry which is preliminary data.</text>
</comment>
<feature type="region of interest" description="Disordered" evidence="1">
    <location>
        <begin position="1"/>
        <end position="25"/>
    </location>
</feature>
<dbReference type="AlphaFoldDB" id="A0A4Z1KUN8"/>
<feature type="compositionally biased region" description="Basic and acidic residues" evidence="1">
    <location>
        <begin position="49"/>
        <end position="73"/>
    </location>
</feature>
<sequence>MQTNHKRHKNFRNRHGGGRLSGHHYIQPNAITNAYGAVERLGSKARTSNIREEKKTRLEADDNNERDQTRELEYGERTPCNRFSRRVSGPAMHSELHPKCILCKVLKSMVNVSRVSKIEQDGSGSLGVG</sequence>
<organism evidence="2 3">
    <name type="scientific">Botrytis porri</name>
    <dbReference type="NCBI Taxonomy" id="87229"/>
    <lineage>
        <taxon>Eukaryota</taxon>
        <taxon>Fungi</taxon>
        <taxon>Dikarya</taxon>
        <taxon>Ascomycota</taxon>
        <taxon>Pezizomycotina</taxon>
        <taxon>Leotiomycetes</taxon>
        <taxon>Helotiales</taxon>
        <taxon>Sclerotiniaceae</taxon>
        <taxon>Botrytis</taxon>
    </lineage>
</organism>
<dbReference type="EMBL" id="PQXO01000175">
    <property type="protein sequence ID" value="TGO88227.1"/>
    <property type="molecule type" value="Genomic_DNA"/>
</dbReference>
<proteinExistence type="predicted"/>
<name>A0A4Z1KUN8_9HELO</name>
<evidence type="ECO:0000256" key="1">
    <source>
        <dbReference type="SAM" id="MobiDB-lite"/>
    </source>
</evidence>